<dbReference type="SUPFAM" id="SSF54928">
    <property type="entry name" value="RNA-binding domain, RBD"/>
    <property type="match status" value="1"/>
</dbReference>
<keyword evidence="1" id="KW-0812">Transmembrane</keyword>
<organism evidence="3">
    <name type="scientific">viral metagenome</name>
    <dbReference type="NCBI Taxonomy" id="1070528"/>
    <lineage>
        <taxon>unclassified sequences</taxon>
        <taxon>metagenomes</taxon>
        <taxon>organismal metagenomes</taxon>
    </lineage>
</organism>
<evidence type="ECO:0000259" key="2">
    <source>
        <dbReference type="Pfam" id="PF14703"/>
    </source>
</evidence>
<dbReference type="GO" id="GO:0003676">
    <property type="term" value="F:nucleic acid binding"/>
    <property type="evidence" value="ECO:0007669"/>
    <property type="project" value="InterPro"/>
</dbReference>
<dbReference type="Pfam" id="PF14703">
    <property type="entry name" value="PHM7_cyt"/>
    <property type="match status" value="1"/>
</dbReference>
<keyword evidence="1" id="KW-1133">Transmembrane helix</keyword>
<dbReference type="InterPro" id="IPR045122">
    <property type="entry name" value="Csc1-like"/>
</dbReference>
<dbReference type="GO" id="GO:0005886">
    <property type="term" value="C:plasma membrane"/>
    <property type="evidence" value="ECO:0007669"/>
    <property type="project" value="TreeGrafter"/>
</dbReference>
<proteinExistence type="predicted"/>
<sequence length="792" mass="91763">MTHTRKQLCDILVTHGIELRSESKMSKRHLLNMYGTVFRGTIPPRVRELSHASMEKLIKYAVLIQRMFRKNKKGIKFKTSNRVLIKQKYNIDVDVWVPPCEKEAVKYLRSIEIVKDNGDKYDYNTVNVGSFTNTTETSDFAKYGSGVTGYFKFVKWGCSLFAGLSLIHLPSMIINYFGTTIDNHNIFSSDKVSYGNVLNNTEFETPIFTLPIHKYFIWSDVTSIIFTSISIYYIIYYSQLESDMVSKQTITTDDFTVQITNIDPNVTKDDIRRHLRDVNIHDVVDIVLLYDIEGEIQQYRKKNSLTEKNNELTNKLNYHVRNDKTISSHVVSLIHRKFQVEYDIRNIRTNEFVKKQKKVIRAFVTFDTQISCHAFLKLYDKGFVYGVLANKHPRLNKKHITVKKGPEPSTIIWENISYTIYGRFLRQLCTGVLSGCILIMSTMVTVHIKKKQYSNYEDMECVIDTSEECTCERLGLAEQLQLDICSDYIRKWTNSQLTSIALSGVIVLLNQGYRIVTRILSNANKWASDSDDRVYVMTHLFTLGFINMMINTIYDFYGIGLFSMEWFVTNGYVILLTLMCTGMSDILSHVHVIIYNKLKHYLGVIYYTQKSLNGKYEKPVFTIENKYYNALLITCTCIIFISVIPVLAVMGFSILMLIYRTNKYMFCNRYAKPPRYNNHILRRTTYILQITMLIRMGVSIYLNDAGVHPSLVDKFIHGIYNPYENPVCLLSCIYVLPIIYSVIKTINKYIPNDNPISYTKALKDGVLSGLKSYNISDNPNYELYTTQSESMV</sequence>
<feature type="transmembrane region" description="Helical" evidence="1">
    <location>
        <begin position="723"/>
        <end position="743"/>
    </location>
</feature>
<accession>A0A6C0LT94</accession>
<name>A0A6C0LT94_9ZZZZ</name>
<reference evidence="3" key="1">
    <citation type="journal article" date="2020" name="Nature">
        <title>Giant virus diversity and host interactions through global metagenomics.</title>
        <authorList>
            <person name="Schulz F."/>
            <person name="Roux S."/>
            <person name="Paez-Espino D."/>
            <person name="Jungbluth S."/>
            <person name="Walsh D.A."/>
            <person name="Denef V.J."/>
            <person name="McMahon K.D."/>
            <person name="Konstantinidis K.T."/>
            <person name="Eloe-Fadrosh E.A."/>
            <person name="Kyrpides N.C."/>
            <person name="Woyke T."/>
        </authorList>
    </citation>
    <scope>NUCLEOTIDE SEQUENCE</scope>
    <source>
        <strain evidence="3">GVMAG-S-1016704-142</strain>
    </source>
</reference>
<evidence type="ECO:0000313" key="3">
    <source>
        <dbReference type="EMBL" id="QHU33979.1"/>
    </source>
</evidence>
<feature type="transmembrane region" description="Helical" evidence="1">
    <location>
        <begin position="428"/>
        <end position="448"/>
    </location>
</feature>
<dbReference type="InterPro" id="IPR035979">
    <property type="entry name" value="RBD_domain_sf"/>
</dbReference>
<dbReference type="InterPro" id="IPR027815">
    <property type="entry name" value="CSC1/OSCA1-like_cyt"/>
</dbReference>
<keyword evidence="1" id="KW-0472">Membrane</keyword>
<feature type="transmembrane region" description="Helical" evidence="1">
    <location>
        <begin position="215"/>
        <end position="237"/>
    </location>
</feature>
<dbReference type="PANTHER" id="PTHR13018:SF5">
    <property type="entry name" value="RE44586P"/>
    <property type="match status" value="1"/>
</dbReference>
<feature type="transmembrane region" description="Helical" evidence="1">
    <location>
        <begin position="627"/>
        <end position="659"/>
    </location>
</feature>
<feature type="transmembrane region" description="Helical" evidence="1">
    <location>
        <begin position="534"/>
        <end position="550"/>
    </location>
</feature>
<protein>
    <recommendedName>
        <fullName evidence="2">CSC1/OSCA1-like cytosolic domain-containing protein</fullName>
    </recommendedName>
</protein>
<feature type="transmembrane region" description="Helical" evidence="1">
    <location>
        <begin position="680"/>
        <end position="703"/>
    </location>
</feature>
<dbReference type="AlphaFoldDB" id="A0A6C0LT94"/>
<dbReference type="GO" id="GO:0005227">
    <property type="term" value="F:calcium-activated cation channel activity"/>
    <property type="evidence" value="ECO:0007669"/>
    <property type="project" value="InterPro"/>
</dbReference>
<dbReference type="PANTHER" id="PTHR13018">
    <property type="entry name" value="PROBABLE MEMBRANE PROTEIN DUF221-RELATED"/>
    <property type="match status" value="1"/>
</dbReference>
<feature type="domain" description="CSC1/OSCA1-like cytosolic" evidence="2">
    <location>
        <begin position="254"/>
        <end position="415"/>
    </location>
</feature>
<evidence type="ECO:0000256" key="1">
    <source>
        <dbReference type="SAM" id="Phobius"/>
    </source>
</evidence>
<dbReference type="EMBL" id="MN740565">
    <property type="protein sequence ID" value="QHU33979.1"/>
    <property type="molecule type" value="Genomic_DNA"/>
</dbReference>